<reference evidence="1" key="1">
    <citation type="journal article" date="2023" name="Plant J.">
        <title>The genome of the king protea, Protea cynaroides.</title>
        <authorList>
            <person name="Chang J."/>
            <person name="Duong T.A."/>
            <person name="Schoeman C."/>
            <person name="Ma X."/>
            <person name="Roodt D."/>
            <person name="Barker N."/>
            <person name="Li Z."/>
            <person name="Van de Peer Y."/>
            <person name="Mizrachi E."/>
        </authorList>
    </citation>
    <scope>NUCLEOTIDE SEQUENCE</scope>
    <source>
        <tissue evidence="1">Young leaves</tissue>
    </source>
</reference>
<organism evidence="1 2">
    <name type="scientific">Protea cynaroides</name>
    <dbReference type="NCBI Taxonomy" id="273540"/>
    <lineage>
        <taxon>Eukaryota</taxon>
        <taxon>Viridiplantae</taxon>
        <taxon>Streptophyta</taxon>
        <taxon>Embryophyta</taxon>
        <taxon>Tracheophyta</taxon>
        <taxon>Spermatophyta</taxon>
        <taxon>Magnoliopsida</taxon>
        <taxon>Proteales</taxon>
        <taxon>Proteaceae</taxon>
        <taxon>Protea</taxon>
    </lineage>
</organism>
<accession>A0A9Q0KVD8</accession>
<comment type="caution">
    <text evidence="1">The sequence shown here is derived from an EMBL/GenBank/DDBJ whole genome shotgun (WGS) entry which is preliminary data.</text>
</comment>
<gene>
    <name evidence="1" type="ORF">NE237_002541</name>
</gene>
<evidence type="ECO:0000313" key="1">
    <source>
        <dbReference type="EMBL" id="KAJ4977435.1"/>
    </source>
</evidence>
<evidence type="ECO:0000313" key="2">
    <source>
        <dbReference type="Proteomes" id="UP001141806"/>
    </source>
</evidence>
<dbReference type="Proteomes" id="UP001141806">
    <property type="component" value="Unassembled WGS sequence"/>
</dbReference>
<dbReference type="AlphaFoldDB" id="A0A9Q0KVD8"/>
<keyword evidence="2" id="KW-1185">Reference proteome</keyword>
<sequence length="168" mass="18212">MAPSLSATNSFNCDMTHTTVEPPHTTLNLHRDMGTVKKETSSSGGLHTPFHGNNPAKRQDLRLLLGVLGCPLAPVPLHDDPIHHLPMKDIPIECGLLSSLSPAIRSSPEVMGRLFDIIHHGFELMLLRVLNAHCVGSFRPSVVFIFSSKEMVLCKSSSSLAGKLVVFG</sequence>
<dbReference type="EMBL" id="JAMYWD010000003">
    <property type="protein sequence ID" value="KAJ4977435.1"/>
    <property type="molecule type" value="Genomic_DNA"/>
</dbReference>
<name>A0A9Q0KVD8_9MAGN</name>
<protein>
    <submittedName>
        <fullName evidence="1">Uncharacterized protein</fullName>
    </submittedName>
</protein>
<proteinExistence type="predicted"/>